<feature type="compositionally biased region" description="Basic residues" evidence="4">
    <location>
        <begin position="45"/>
        <end position="57"/>
    </location>
</feature>
<reference evidence="5 6" key="1">
    <citation type="submission" date="2009-11" db="EMBL/GenBank/DDBJ databases">
        <title>Annotation of Allomyces macrogynus ATCC 38327.</title>
        <authorList>
            <consortium name="The Broad Institute Genome Sequencing Platform"/>
            <person name="Russ C."/>
            <person name="Cuomo C."/>
            <person name="Burger G."/>
            <person name="Gray M.W."/>
            <person name="Holland P.W.H."/>
            <person name="King N."/>
            <person name="Lang F.B.F."/>
            <person name="Roger A.J."/>
            <person name="Ruiz-Trillo I."/>
            <person name="Young S.K."/>
            <person name="Zeng Q."/>
            <person name="Gargeya S."/>
            <person name="Fitzgerald M."/>
            <person name="Haas B."/>
            <person name="Abouelleil A."/>
            <person name="Alvarado L."/>
            <person name="Arachchi H.M."/>
            <person name="Berlin A."/>
            <person name="Chapman S.B."/>
            <person name="Gearin G."/>
            <person name="Goldberg J."/>
            <person name="Griggs A."/>
            <person name="Gujja S."/>
            <person name="Hansen M."/>
            <person name="Heiman D."/>
            <person name="Howarth C."/>
            <person name="Larimer J."/>
            <person name="Lui A."/>
            <person name="MacDonald P.J.P."/>
            <person name="McCowen C."/>
            <person name="Montmayeur A."/>
            <person name="Murphy C."/>
            <person name="Neiman D."/>
            <person name="Pearson M."/>
            <person name="Priest M."/>
            <person name="Roberts A."/>
            <person name="Saif S."/>
            <person name="Shea T."/>
            <person name="Sisk P."/>
            <person name="Stolte C."/>
            <person name="Sykes S."/>
            <person name="Wortman J."/>
            <person name="Nusbaum C."/>
            <person name="Birren B."/>
        </authorList>
    </citation>
    <scope>NUCLEOTIDE SEQUENCE [LARGE SCALE GENOMIC DNA]</scope>
    <source>
        <strain evidence="5 6">ATCC 38327</strain>
    </source>
</reference>
<dbReference type="OrthoDB" id="5581302at2759"/>
<dbReference type="AlphaFoldDB" id="A0A0L0SIP4"/>
<evidence type="ECO:0000256" key="3">
    <source>
        <dbReference type="ARBA" id="ARBA00022737"/>
    </source>
</evidence>
<dbReference type="GO" id="GO:0006913">
    <property type="term" value="P:nucleocytoplasmic transport"/>
    <property type="evidence" value="ECO:0007669"/>
    <property type="project" value="TreeGrafter"/>
</dbReference>
<gene>
    <name evidence="5" type="ORF">AMAG_18852</name>
</gene>
<dbReference type="Proteomes" id="UP000054350">
    <property type="component" value="Unassembled WGS sequence"/>
</dbReference>
<sequence length="972" mass="104038">MSLPRHSARRCARCCPRLRPTRRTRTARPQTAAGPARRTGGCRSRPTRTRGSRHSTRRSTTTSTRARGRPRTARSRFTGAGRPGRCRRTRRLPRSRNSRRWPRMRRRRRPRPTRRARLARPCRLRPSREGINACGLRCRAFPRAPPTAGSSGASTTGSDVASSVLADDAAMLDHPPSPELAPQAGEYLPAALHAMEVVAPELPSSKPMYTVKEVIQAYLAACTDRRTRPLKAVMDGLVPHVSKDSAPTALVLENARVRRADILCLGALLELEYGLLDVRLINIGLTNDLARYLLACLFKVDSCPSLSLAENPDLVTPVPIQGVLPTKNHQHQQHQAPTRTGSMGVGRPRPASWSLGGGNGNSHANNEDQQPDGHVPMPFLARRRSSSFSNFSLSAITNSLGRALTASSDSMSESSGSSTDPPARSSTETPTNGAAASAAAPPSPPPTPAPPAVPMLPSFAHTIGAYVRKSSALRSLDLAGIPLGTGGMDLTPLADALAYGPDSRGSTVQVLTLDRCKLTTEALQVLCPGIAQSNVSSLSLRGNAIDPMGAAVLAGLFVPETAPPASPRYDPLWRDVVMGKRSRGLVVLDVSDNSIGRGIRALGIALATSHHVKHLLLSNNGINGGALAMFCQAVRSNRSVELIDLSCNMFGHDGKDVDAMAALAEWLGQRTEEPEEKDAAAAAAPRPVSVIDVAGGGAEPSETGSTAIWRDFKEIDLHDASPLVAASRRKPVEACPLKCLSVAKSDLSTAAIIALSNGLVRNMNLERLNVAMNTLELGAYMALAQALLAHPRITRVELGPMPSDLEPAKRAFVRDLERTTQRNMDRAKRELQLAAMRDALDRAWAAARAMAVALGVAPPAADLVAQGHDKDDQAFHVGGSTAATPAASADAANYDADDDEDDEEVSDEAPKMQSAAAAAAAEDRIHALRDKCLEYRTTLNEYIMGQDECDPRFMDQVLLWNDTFTELLAKSS</sequence>
<feature type="compositionally biased region" description="Low complexity" evidence="4">
    <location>
        <begin position="27"/>
        <end position="44"/>
    </location>
</feature>
<dbReference type="GO" id="GO:0005634">
    <property type="term" value="C:nucleus"/>
    <property type="evidence" value="ECO:0007669"/>
    <property type="project" value="TreeGrafter"/>
</dbReference>
<feature type="region of interest" description="Disordered" evidence="4">
    <location>
        <begin position="406"/>
        <end position="453"/>
    </location>
</feature>
<dbReference type="GO" id="GO:0005096">
    <property type="term" value="F:GTPase activator activity"/>
    <property type="evidence" value="ECO:0007669"/>
    <property type="project" value="UniProtKB-KW"/>
</dbReference>
<evidence type="ECO:0000313" key="6">
    <source>
        <dbReference type="Proteomes" id="UP000054350"/>
    </source>
</evidence>
<dbReference type="GO" id="GO:0048471">
    <property type="term" value="C:perinuclear region of cytoplasm"/>
    <property type="evidence" value="ECO:0007669"/>
    <property type="project" value="TreeGrafter"/>
</dbReference>
<feature type="compositionally biased region" description="Low complexity" evidence="4">
    <location>
        <begin position="407"/>
        <end position="418"/>
    </location>
</feature>
<reference evidence="6" key="2">
    <citation type="submission" date="2009-11" db="EMBL/GenBank/DDBJ databases">
        <title>The Genome Sequence of Allomyces macrogynus strain ATCC 38327.</title>
        <authorList>
            <consortium name="The Broad Institute Genome Sequencing Platform"/>
            <person name="Russ C."/>
            <person name="Cuomo C."/>
            <person name="Shea T."/>
            <person name="Young S.K."/>
            <person name="Zeng Q."/>
            <person name="Koehrsen M."/>
            <person name="Haas B."/>
            <person name="Borodovsky M."/>
            <person name="Guigo R."/>
            <person name="Alvarado L."/>
            <person name="Berlin A."/>
            <person name="Borenstein D."/>
            <person name="Chen Z."/>
            <person name="Engels R."/>
            <person name="Freedman E."/>
            <person name="Gellesch M."/>
            <person name="Goldberg J."/>
            <person name="Griggs A."/>
            <person name="Gujja S."/>
            <person name="Heiman D."/>
            <person name="Hepburn T."/>
            <person name="Howarth C."/>
            <person name="Jen D."/>
            <person name="Larson L."/>
            <person name="Lewis B."/>
            <person name="Mehta T."/>
            <person name="Park D."/>
            <person name="Pearson M."/>
            <person name="Roberts A."/>
            <person name="Saif S."/>
            <person name="Shenoy N."/>
            <person name="Sisk P."/>
            <person name="Stolte C."/>
            <person name="Sykes S."/>
            <person name="Walk T."/>
            <person name="White J."/>
            <person name="Yandava C."/>
            <person name="Burger G."/>
            <person name="Gray M.W."/>
            <person name="Holland P.W.H."/>
            <person name="King N."/>
            <person name="Lang F.B.F."/>
            <person name="Roger A.J."/>
            <person name="Ruiz-Trillo I."/>
            <person name="Lander E."/>
            <person name="Nusbaum C."/>
        </authorList>
    </citation>
    <scope>NUCLEOTIDE SEQUENCE [LARGE SCALE GENOMIC DNA]</scope>
    <source>
        <strain evidence="6">ATCC 38327</strain>
    </source>
</reference>
<dbReference type="EMBL" id="GG745340">
    <property type="protein sequence ID" value="KNE62342.1"/>
    <property type="molecule type" value="Genomic_DNA"/>
</dbReference>
<protein>
    <recommendedName>
        <fullName evidence="7">GAT domain-containing protein</fullName>
    </recommendedName>
</protein>
<feature type="region of interest" description="Disordered" evidence="4">
    <location>
        <begin position="872"/>
        <end position="911"/>
    </location>
</feature>
<evidence type="ECO:0000313" key="5">
    <source>
        <dbReference type="EMBL" id="KNE62342.1"/>
    </source>
</evidence>
<dbReference type="STRING" id="578462.A0A0L0SIP4"/>
<feature type="compositionally biased region" description="Pro residues" evidence="4">
    <location>
        <begin position="441"/>
        <end position="453"/>
    </location>
</feature>
<evidence type="ECO:0000256" key="2">
    <source>
        <dbReference type="ARBA" id="ARBA00022614"/>
    </source>
</evidence>
<organism evidence="5 6">
    <name type="scientific">Allomyces macrogynus (strain ATCC 38327)</name>
    <name type="common">Allomyces javanicus var. macrogynus</name>
    <dbReference type="NCBI Taxonomy" id="578462"/>
    <lineage>
        <taxon>Eukaryota</taxon>
        <taxon>Fungi</taxon>
        <taxon>Fungi incertae sedis</taxon>
        <taxon>Blastocladiomycota</taxon>
        <taxon>Blastocladiomycetes</taxon>
        <taxon>Blastocladiales</taxon>
        <taxon>Blastocladiaceae</taxon>
        <taxon>Allomyces</taxon>
    </lineage>
</organism>
<accession>A0A0L0SIP4</accession>
<dbReference type="Gene3D" id="3.80.10.10">
    <property type="entry name" value="Ribonuclease Inhibitor"/>
    <property type="match status" value="2"/>
</dbReference>
<dbReference type="InterPro" id="IPR032675">
    <property type="entry name" value="LRR_dom_sf"/>
</dbReference>
<feature type="region of interest" description="Disordered" evidence="4">
    <location>
        <begin position="1"/>
        <end position="120"/>
    </location>
</feature>
<dbReference type="VEuPathDB" id="FungiDB:AMAG_18852"/>
<dbReference type="SUPFAM" id="SSF52047">
    <property type="entry name" value="RNI-like"/>
    <property type="match status" value="1"/>
</dbReference>
<dbReference type="SMART" id="SM00368">
    <property type="entry name" value="LRR_RI"/>
    <property type="match status" value="6"/>
</dbReference>
<feature type="region of interest" description="Disordered" evidence="4">
    <location>
        <begin position="326"/>
        <end position="378"/>
    </location>
</feature>
<feature type="compositionally biased region" description="Low complexity" evidence="4">
    <location>
        <begin position="882"/>
        <end position="894"/>
    </location>
</feature>
<evidence type="ECO:0000256" key="1">
    <source>
        <dbReference type="ARBA" id="ARBA00022468"/>
    </source>
</evidence>
<dbReference type="InterPro" id="IPR027038">
    <property type="entry name" value="RanGap"/>
</dbReference>
<keyword evidence="3" id="KW-0677">Repeat</keyword>
<keyword evidence="2" id="KW-0433">Leucine-rich repeat</keyword>
<dbReference type="PANTHER" id="PTHR24113">
    <property type="entry name" value="RAN GTPASE-ACTIVATING PROTEIN 1"/>
    <property type="match status" value="1"/>
</dbReference>
<dbReference type="GO" id="GO:0031267">
    <property type="term" value="F:small GTPase binding"/>
    <property type="evidence" value="ECO:0007669"/>
    <property type="project" value="TreeGrafter"/>
</dbReference>
<feature type="compositionally biased region" description="Acidic residues" evidence="4">
    <location>
        <begin position="895"/>
        <end position="907"/>
    </location>
</feature>
<feature type="compositionally biased region" description="Basic residues" evidence="4">
    <location>
        <begin position="84"/>
        <end position="120"/>
    </location>
</feature>
<proteinExistence type="predicted"/>
<evidence type="ECO:0000256" key="4">
    <source>
        <dbReference type="SAM" id="MobiDB-lite"/>
    </source>
</evidence>
<keyword evidence="1" id="KW-0343">GTPase activation</keyword>
<dbReference type="PANTHER" id="PTHR24113:SF12">
    <property type="entry name" value="RAN GTPASE-ACTIVATING PROTEIN 1"/>
    <property type="match status" value="1"/>
</dbReference>
<keyword evidence="6" id="KW-1185">Reference proteome</keyword>
<dbReference type="GO" id="GO:0005829">
    <property type="term" value="C:cytosol"/>
    <property type="evidence" value="ECO:0007669"/>
    <property type="project" value="TreeGrafter"/>
</dbReference>
<feature type="compositionally biased region" description="Basic residues" evidence="4">
    <location>
        <begin position="1"/>
        <end position="12"/>
    </location>
</feature>
<evidence type="ECO:0008006" key="7">
    <source>
        <dbReference type="Google" id="ProtNLM"/>
    </source>
</evidence>
<name>A0A0L0SIP4_ALLM3</name>